<dbReference type="InterPro" id="IPR050250">
    <property type="entry name" value="Macrolide_Exporter_MacB"/>
</dbReference>
<proteinExistence type="inferred from homology"/>
<feature type="domain" description="MacB-like periplasmic core" evidence="9">
    <location>
        <begin position="535"/>
        <end position="657"/>
    </location>
</feature>
<dbReference type="InterPro" id="IPR025857">
    <property type="entry name" value="MacB_PCD"/>
</dbReference>
<dbReference type="InterPro" id="IPR003838">
    <property type="entry name" value="ABC3_permease_C"/>
</dbReference>
<evidence type="ECO:0000256" key="5">
    <source>
        <dbReference type="ARBA" id="ARBA00023136"/>
    </source>
</evidence>
<feature type="transmembrane region" description="Helical" evidence="7">
    <location>
        <begin position="690"/>
        <end position="716"/>
    </location>
</feature>
<feature type="transmembrane region" description="Helical" evidence="7">
    <location>
        <begin position="374"/>
        <end position="396"/>
    </location>
</feature>
<dbReference type="NCBIfam" id="TIGR03434">
    <property type="entry name" value="ADOP"/>
    <property type="match status" value="1"/>
</dbReference>
<gene>
    <name evidence="10" type="ORF">IRI77_09900</name>
</gene>
<evidence type="ECO:0000256" key="4">
    <source>
        <dbReference type="ARBA" id="ARBA00022989"/>
    </source>
</evidence>
<dbReference type="Pfam" id="PF12704">
    <property type="entry name" value="MacB_PCD"/>
    <property type="match status" value="2"/>
</dbReference>
<keyword evidence="2" id="KW-1003">Cell membrane</keyword>
<feature type="transmembrane region" description="Helical" evidence="7">
    <location>
        <begin position="333"/>
        <end position="354"/>
    </location>
</feature>
<protein>
    <submittedName>
        <fullName evidence="10">ABC transporter permease</fullName>
    </submittedName>
</protein>
<feature type="transmembrane region" description="Helical" evidence="7">
    <location>
        <begin position="736"/>
        <end position="761"/>
    </location>
</feature>
<feature type="transmembrane region" description="Helical" evidence="7">
    <location>
        <begin position="20"/>
        <end position="45"/>
    </location>
</feature>
<evidence type="ECO:0000256" key="7">
    <source>
        <dbReference type="SAM" id="Phobius"/>
    </source>
</evidence>
<feature type="domain" description="ABC3 transporter permease C-terminal" evidence="8">
    <location>
        <begin position="695"/>
        <end position="808"/>
    </location>
</feature>
<dbReference type="KEGG" id="pfer:IRI77_09900"/>
<keyword evidence="3 7" id="KW-0812">Transmembrane</keyword>
<evidence type="ECO:0000256" key="6">
    <source>
        <dbReference type="ARBA" id="ARBA00038076"/>
    </source>
</evidence>
<keyword evidence="5 7" id="KW-0472">Membrane</keyword>
<dbReference type="PANTHER" id="PTHR30572">
    <property type="entry name" value="MEMBRANE COMPONENT OF TRANSPORTER-RELATED"/>
    <property type="match status" value="1"/>
</dbReference>
<evidence type="ECO:0000259" key="9">
    <source>
        <dbReference type="Pfam" id="PF12704"/>
    </source>
</evidence>
<dbReference type="GO" id="GO:0005886">
    <property type="term" value="C:plasma membrane"/>
    <property type="evidence" value="ECO:0007669"/>
    <property type="project" value="UniProtKB-SubCell"/>
</dbReference>
<dbReference type="PANTHER" id="PTHR30572:SF4">
    <property type="entry name" value="ABC TRANSPORTER PERMEASE YTRF"/>
    <property type="match status" value="1"/>
</dbReference>
<feature type="transmembrane region" description="Helical" evidence="7">
    <location>
        <begin position="422"/>
        <end position="445"/>
    </location>
</feature>
<dbReference type="EMBL" id="CP063849">
    <property type="protein sequence ID" value="QOY90243.1"/>
    <property type="molecule type" value="Genomic_DNA"/>
</dbReference>
<dbReference type="RefSeq" id="WP_194451908.1">
    <property type="nucleotide sequence ID" value="NZ_CP063849.1"/>
</dbReference>
<feature type="domain" description="MacB-like periplasmic core" evidence="9">
    <location>
        <begin position="21"/>
        <end position="237"/>
    </location>
</feature>
<dbReference type="AlphaFoldDB" id="A0A7S7NUV7"/>
<evidence type="ECO:0000256" key="1">
    <source>
        <dbReference type="ARBA" id="ARBA00004651"/>
    </source>
</evidence>
<evidence type="ECO:0000256" key="3">
    <source>
        <dbReference type="ARBA" id="ARBA00022692"/>
    </source>
</evidence>
<organism evidence="10 11">
    <name type="scientific">Paludibaculum fermentans</name>
    <dbReference type="NCBI Taxonomy" id="1473598"/>
    <lineage>
        <taxon>Bacteria</taxon>
        <taxon>Pseudomonadati</taxon>
        <taxon>Acidobacteriota</taxon>
        <taxon>Terriglobia</taxon>
        <taxon>Bryobacterales</taxon>
        <taxon>Bryobacteraceae</taxon>
        <taxon>Paludibaculum</taxon>
    </lineage>
</organism>
<keyword evidence="11" id="KW-1185">Reference proteome</keyword>
<sequence length="815" mass="87499">MWNDLRIAVRNLRKTPGFAFAVIATLGLGIALNTTIFSVVNAVWLRPLPFAQPGQLCLVQTRIPALIQAPIPFSAPDVGEFERHTNAFQQVGAFGTQTGDLAGGGEPVRVKSTRITWSLFPMLGVSPALGHNISKDDDLRRVRTLILSNALWQRQFGGDPAIVGKTVRLDRETYTVAGVMPKGFQFPEQTLSGSGPADLWLPMSWSAEDLSRIGDNFDYSVIARLKPGVTIEQARQDSDRVAEQIRQTYPQDLAKGIKLMAAVTPLTEEIIGRTKPLLGVLMGAVALLLLVGCANISNLMLIRSLGRQREVAVRQSLGATRGRVMSQFLSESLVLGVGGGIAGLLAAQFGLEALVSLAPADLPRKAEINMDPMVLLFTLGVSLIATLAFGLAPAMASSHTDLMVSLRAGSSGSMGSRGRSRLGNWFAVAQVALAMILLVGAGLLMRTFFTLKGSNPGFRSDHIITASLALPGVRYAKPSDVESFQRRLMEDLSTQPGVRNVGLSSNLPLEGTWRRIFAVEGEQSLTPGREPVCTHFLVAGAYFQALGIPLKQGRYFGLEDRPDTEGAVIVSESFARRFLPGGSPVGKRLKWGTPASDEKWMKVIGVVGDVKVRGLDQEPDAQAYSWWRQAVGAGPMRNYAVAVSTSEDPSQAANMLRTSMRRLDSEIAVANLLTMEQRVSSQLNSRRFNMYLFGVFAVAATLLAGIGVFGVMAHLVSQRTQEFGVRKALGANGSDIFRMVYGRGFVLVGLGLAAGLAGSLVLARGMQSMIYGVSPNDPLTLGAVCLLLAASAALACGGPALRAFRVEPLKALRWE</sequence>
<comment type="subcellular location">
    <subcellularLocation>
        <location evidence="1">Cell membrane</location>
        <topology evidence="1">Multi-pass membrane protein</topology>
    </subcellularLocation>
</comment>
<evidence type="ECO:0000256" key="2">
    <source>
        <dbReference type="ARBA" id="ARBA00022475"/>
    </source>
</evidence>
<feature type="transmembrane region" description="Helical" evidence="7">
    <location>
        <begin position="781"/>
        <end position="804"/>
    </location>
</feature>
<keyword evidence="4 7" id="KW-1133">Transmembrane helix</keyword>
<dbReference type="GO" id="GO:0022857">
    <property type="term" value="F:transmembrane transporter activity"/>
    <property type="evidence" value="ECO:0007669"/>
    <property type="project" value="TreeGrafter"/>
</dbReference>
<comment type="similarity">
    <text evidence="6">Belongs to the ABC-4 integral membrane protein family.</text>
</comment>
<name>A0A7S7NUV7_PALFE</name>
<feature type="domain" description="ABC3 transporter permease C-terminal" evidence="8">
    <location>
        <begin position="284"/>
        <end position="400"/>
    </location>
</feature>
<evidence type="ECO:0000259" key="8">
    <source>
        <dbReference type="Pfam" id="PF02687"/>
    </source>
</evidence>
<dbReference type="Proteomes" id="UP000593892">
    <property type="component" value="Chromosome"/>
</dbReference>
<evidence type="ECO:0000313" key="11">
    <source>
        <dbReference type="Proteomes" id="UP000593892"/>
    </source>
</evidence>
<reference evidence="10 11" key="1">
    <citation type="submission" date="2020-10" db="EMBL/GenBank/DDBJ databases">
        <title>Complete genome sequence of Paludibaculum fermentans P105T, a facultatively anaerobic acidobacterium capable of dissimilatory Fe(III) reduction.</title>
        <authorList>
            <person name="Dedysh S.N."/>
            <person name="Beletsky A.V."/>
            <person name="Kulichevskaya I.S."/>
            <person name="Mardanov A.V."/>
            <person name="Ravin N.V."/>
        </authorList>
    </citation>
    <scope>NUCLEOTIDE SEQUENCE [LARGE SCALE GENOMIC DNA]</scope>
    <source>
        <strain evidence="10 11">P105</strain>
    </source>
</reference>
<accession>A0A7S7NUV7</accession>
<feature type="transmembrane region" description="Helical" evidence="7">
    <location>
        <begin position="277"/>
        <end position="301"/>
    </location>
</feature>
<dbReference type="Pfam" id="PF02687">
    <property type="entry name" value="FtsX"/>
    <property type="match status" value="2"/>
</dbReference>
<dbReference type="InterPro" id="IPR017800">
    <property type="entry name" value="ADOP"/>
</dbReference>
<evidence type="ECO:0000313" key="10">
    <source>
        <dbReference type="EMBL" id="QOY90243.1"/>
    </source>
</evidence>